<evidence type="ECO:0000313" key="5">
    <source>
        <dbReference type="EMBL" id="KGM30704.1"/>
    </source>
</evidence>
<dbReference type="AlphaFoldDB" id="A0A0A0CY46"/>
<dbReference type="Pfam" id="PF13412">
    <property type="entry name" value="HTH_24"/>
    <property type="match status" value="1"/>
</dbReference>
<dbReference type="InterPro" id="IPR000485">
    <property type="entry name" value="AsnC-type_HTH_dom"/>
</dbReference>
<gene>
    <name evidence="5" type="ORF">P409_31465</name>
</gene>
<dbReference type="OrthoDB" id="9813313at2"/>
<dbReference type="CDD" id="cd00090">
    <property type="entry name" value="HTH_ARSR"/>
    <property type="match status" value="1"/>
</dbReference>
<feature type="domain" description="HTH asnC-type" evidence="4">
    <location>
        <begin position="6"/>
        <end position="67"/>
    </location>
</feature>
<dbReference type="GO" id="GO:0043565">
    <property type="term" value="F:sequence-specific DNA binding"/>
    <property type="evidence" value="ECO:0007669"/>
    <property type="project" value="InterPro"/>
</dbReference>
<dbReference type="GO" id="GO:0006355">
    <property type="term" value="P:regulation of DNA-templated transcription"/>
    <property type="evidence" value="ECO:0007669"/>
    <property type="project" value="UniProtKB-ARBA"/>
</dbReference>
<dbReference type="Pfam" id="PF01037">
    <property type="entry name" value="AsnC_trans_reg"/>
    <property type="match status" value="1"/>
</dbReference>
<proteinExistence type="predicted"/>
<protein>
    <recommendedName>
        <fullName evidence="4">HTH asnC-type domain-containing protein</fullName>
    </recommendedName>
</protein>
<dbReference type="InterPro" id="IPR019888">
    <property type="entry name" value="Tscrpt_reg_AsnC-like"/>
</dbReference>
<dbReference type="Gene3D" id="1.10.10.10">
    <property type="entry name" value="Winged helix-like DNA-binding domain superfamily/Winged helix DNA-binding domain"/>
    <property type="match status" value="1"/>
</dbReference>
<reference evidence="5 6" key="1">
    <citation type="submission" date="2014-01" db="EMBL/GenBank/DDBJ databases">
        <title>Genome sequence determination for a cystic fibrosis isolate, Inquilinus limosus.</title>
        <authorList>
            <person name="Pino M."/>
            <person name="Di Conza J."/>
            <person name="Gutkind G."/>
        </authorList>
    </citation>
    <scope>NUCLEOTIDE SEQUENCE [LARGE SCALE GENOMIC DNA]</scope>
    <source>
        <strain evidence="5 6">MP06</strain>
    </source>
</reference>
<dbReference type="PROSITE" id="PS50956">
    <property type="entry name" value="HTH_ASNC_2"/>
    <property type="match status" value="1"/>
</dbReference>
<dbReference type="SUPFAM" id="SSF46785">
    <property type="entry name" value="Winged helix' DNA-binding domain"/>
    <property type="match status" value="1"/>
</dbReference>
<evidence type="ECO:0000256" key="1">
    <source>
        <dbReference type="ARBA" id="ARBA00023015"/>
    </source>
</evidence>
<evidence type="ECO:0000259" key="4">
    <source>
        <dbReference type="PROSITE" id="PS50956"/>
    </source>
</evidence>
<dbReference type="SUPFAM" id="SSF54909">
    <property type="entry name" value="Dimeric alpha+beta barrel"/>
    <property type="match status" value="1"/>
</dbReference>
<dbReference type="InterPro" id="IPR036390">
    <property type="entry name" value="WH_DNA-bd_sf"/>
</dbReference>
<dbReference type="InterPro" id="IPR019887">
    <property type="entry name" value="Tscrpt_reg_AsnC/Lrp_C"/>
</dbReference>
<dbReference type="PRINTS" id="PR00033">
    <property type="entry name" value="HTHASNC"/>
</dbReference>
<name>A0A0A0CY46_9PROT</name>
<dbReference type="PANTHER" id="PTHR30154">
    <property type="entry name" value="LEUCINE-RESPONSIVE REGULATORY PROTEIN"/>
    <property type="match status" value="1"/>
</dbReference>
<dbReference type="Gene3D" id="3.30.70.920">
    <property type="match status" value="1"/>
</dbReference>
<evidence type="ECO:0000256" key="2">
    <source>
        <dbReference type="ARBA" id="ARBA00023125"/>
    </source>
</evidence>
<dbReference type="EMBL" id="JANX01000725">
    <property type="protein sequence ID" value="KGM30704.1"/>
    <property type="molecule type" value="Genomic_DNA"/>
</dbReference>
<evidence type="ECO:0000256" key="3">
    <source>
        <dbReference type="ARBA" id="ARBA00023163"/>
    </source>
</evidence>
<keyword evidence="1" id="KW-0805">Transcription regulation</keyword>
<dbReference type="GO" id="GO:0043200">
    <property type="term" value="P:response to amino acid"/>
    <property type="evidence" value="ECO:0007669"/>
    <property type="project" value="TreeGrafter"/>
</dbReference>
<comment type="caution">
    <text evidence="5">The sequence shown here is derived from an EMBL/GenBank/DDBJ whole genome shotgun (WGS) entry which is preliminary data.</text>
</comment>
<dbReference type="GO" id="GO:0005829">
    <property type="term" value="C:cytosol"/>
    <property type="evidence" value="ECO:0007669"/>
    <property type="project" value="TreeGrafter"/>
</dbReference>
<evidence type="ECO:0000313" key="6">
    <source>
        <dbReference type="Proteomes" id="UP000029995"/>
    </source>
</evidence>
<dbReference type="PANTHER" id="PTHR30154:SF46">
    <property type="entry name" value="TRANSCRIPTIONAL REGULATORY PROTEIN"/>
    <property type="match status" value="1"/>
</dbReference>
<dbReference type="RefSeq" id="WP_034847812.1">
    <property type="nucleotide sequence ID" value="NZ_JANX01000725.1"/>
</dbReference>
<sequence>MATETLDGFDWRILAALQDDARMSNIALAERVLLSPSQCARRLQRLEEAGVIRGYAALLDPDRIGLSVAAYISITLEKHGAFTAEAFREAVQRHPEIVECCAVTGDADYELRVVAPDLKDLSRFIMDSLMRIDGVSAIRSRIVLDTIKDSRRLPLPPAP</sequence>
<dbReference type="InterPro" id="IPR011008">
    <property type="entry name" value="Dimeric_a/b-barrel"/>
</dbReference>
<accession>A0A0A0CY46</accession>
<dbReference type="SMART" id="SM00344">
    <property type="entry name" value="HTH_ASNC"/>
    <property type="match status" value="1"/>
</dbReference>
<keyword evidence="2" id="KW-0238">DNA-binding</keyword>
<dbReference type="InterPro" id="IPR036388">
    <property type="entry name" value="WH-like_DNA-bd_sf"/>
</dbReference>
<dbReference type="Proteomes" id="UP000029995">
    <property type="component" value="Unassembled WGS sequence"/>
</dbReference>
<keyword evidence="3" id="KW-0804">Transcription</keyword>
<organism evidence="5 6">
    <name type="scientific">Inquilinus limosus MP06</name>
    <dbReference type="NCBI Taxonomy" id="1398085"/>
    <lineage>
        <taxon>Bacteria</taxon>
        <taxon>Pseudomonadati</taxon>
        <taxon>Pseudomonadota</taxon>
        <taxon>Alphaproteobacteria</taxon>
        <taxon>Rhodospirillales</taxon>
        <taxon>Rhodospirillaceae</taxon>
        <taxon>Inquilinus</taxon>
    </lineage>
</organism>
<dbReference type="InterPro" id="IPR011991">
    <property type="entry name" value="ArsR-like_HTH"/>
</dbReference>